<organism evidence="6 7">
    <name type="scientific">Fulvivirga sediminis</name>
    <dbReference type="NCBI Taxonomy" id="2803949"/>
    <lineage>
        <taxon>Bacteria</taxon>
        <taxon>Pseudomonadati</taxon>
        <taxon>Bacteroidota</taxon>
        <taxon>Cytophagia</taxon>
        <taxon>Cytophagales</taxon>
        <taxon>Fulvivirgaceae</taxon>
        <taxon>Fulvivirga</taxon>
    </lineage>
</organism>
<comment type="caution">
    <text evidence="6">The sequence shown here is derived from an EMBL/GenBank/DDBJ whole genome shotgun (WGS) entry which is preliminary data.</text>
</comment>
<evidence type="ECO:0000259" key="5">
    <source>
        <dbReference type="PROSITE" id="PS51779"/>
    </source>
</evidence>
<dbReference type="InterPro" id="IPR039910">
    <property type="entry name" value="D15-like"/>
</dbReference>
<keyword evidence="7" id="KW-1185">Reference proteome</keyword>
<feature type="domain" description="POTRA" evidence="5">
    <location>
        <begin position="35"/>
        <end position="111"/>
    </location>
</feature>
<dbReference type="InterPro" id="IPR010827">
    <property type="entry name" value="BamA/TamA_POTRA"/>
</dbReference>
<dbReference type="GO" id="GO:0019867">
    <property type="term" value="C:outer membrane"/>
    <property type="evidence" value="ECO:0007669"/>
    <property type="project" value="InterPro"/>
</dbReference>
<dbReference type="RefSeq" id="WP_202245754.1">
    <property type="nucleotide sequence ID" value="NZ_JAESIY010000010.1"/>
</dbReference>
<dbReference type="InterPro" id="IPR000184">
    <property type="entry name" value="Bac_surfAg_D15"/>
</dbReference>
<dbReference type="PANTHER" id="PTHR12815">
    <property type="entry name" value="SORTING AND ASSEMBLY MACHINERY SAMM50 PROTEIN FAMILY MEMBER"/>
    <property type="match status" value="1"/>
</dbReference>
<dbReference type="Gene3D" id="2.40.160.50">
    <property type="entry name" value="membrane protein fhac: a member of the omp85/tpsb transporter family"/>
    <property type="match status" value="1"/>
</dbReference>
<keyword evidence="4" id="KW-0472">Membrane</keyword>
<protein>
    <submittedName>
        <fullName evidence="6">BamA/TamA family outer membrane protein</fullName>
    </submittedName>
</protein>
<name>A0A937FB67_9BACT</name>
<comment type="subcellular location">
    <subcellularLocation>
        <location evidence="1">Membrane</location>
    </subcellularLocation>
</comment>
<evidence type="ECO:0000256" key="1">
    <source>
        <dbReference type="ARBA" id="ARBA00004370"/>
    </source>
</evidence>
<dbReference type="Gene3D" id="3.10.20.310">
    <property type="entry name" value="membrane protein fhac"/>
    <property type="match status" value="1"/>
</dbReference>
<dbReference type="Pfam" id="PF01103">
    <property type="entry name" value="Omp85"/>
    <property type="match status" value="1"/>
</dbReference>
<dbReference type="EMBL" id="JAESIY010000010">
    <property type="protein sequence ID" value="MBL3657959.1"/>
    <property type="molecule type" value="Genomic_DNA"/>
</dbReference>
<dbReference type="PANTHER" id="PTHR12815:SF18">
    <property type="entry name" value="SORTING AND ASSEMBLY MACHINERY COMPONENT 50 HOMOLOG"/>
    <property type="match status" value="1"/>
</dbReference>
<keyword evidence="2" id="KW-1134">Transmembrane beta strand</keyword>
<dbReference type="Pfam" id="PF07244">
    <property type="entry name" value="POTRA"/>
    <property type="match status" value="1"/>
</dbReference>
<dbReference type="PROSITE" id="PS51779">
    <property type="entry name" value="POTRA"/>
    <property type="match status" value="1"/>
</dbReference>
<accession>A0A937FB67</accession>
<evidence type="ECO:0000313" key="7">
    <source>
        <dbReference type="Proteomes" id="UP000659388"/>
    </source>
</evidence>
<dbReference type="AlphaFoldDB" id="A0A937FB67"/>
<gene>
    <name evidence="6" type="ORF">JL102_17545</name>
</gene>
<proteinExistence type="predicted"/>
<evidence type="ECO:0000313" key="6">
    <source>
        <dbReference type="EMBL" id="MBL3657959.1"/>
    </source>
</evidence>
<reference evidence="6" key="1">
    <citation type="submission" date="2021-01" db="EMBL/GenBank/DDBJ databases">
        <title>Fulvivirga kasyanovii gen. nov., sp nov., a novel member of the phylum Bacteroidetes isolated from seawater in a mussel farm.</title>
        <authorList>
            <person name="Zhao L.-H."/>
            <person name="Wang Z.-J."/>
        </authorList>
    </citation>
    <scope>NUCLEOTIDE SEQUENCE</scope>
    <source>
        <strain evidence="6">2943</strain>
    </source>
</reference>
<sequence length="472" mass="56367">MTYSPSSVLKAETFPTYDSIPSQQVKTDSTENKYVYIDNIFVIGNKKTKKSIILREMSIHTGEYFYEPDLEDIIQQDRNKIFNTRLFNTVEVSLLELQDDKVDVIVKVSERWYTFPVPIFDLVDRNFNDWWQNQNHDLSRVNYGLKLFQNNVRGRNERLKLVAQFGYTKQFEVAYYVPYLDKSQRHGISFLYSYAENKNIPYRTVDHKREFLDSEDVLRVQKQYGLGYQFRNSFYSTHRVNLYFFDNWVNDTVTLENPNYYLDNDRKQQYFGITYNFEYDKRNNVTYPLKGLKIAAFARKYGLGLYNDINQLELGGQYSKYMDLGKDYFLSNYSSAYVSFPENQPYSNLKGLGYYNDFIRGYELYVVESKSFLLNRSTLKKRLLSFSTDLNFIPIDQFKTVPIDIYFKLYLDMGYSENLTNYNQNTMLTDRYLFGYGAGFDIVSYYDTVIRLEYSMNREMEHGLFVHFRKEF</sequence>
<keyword evidence="3" id="KW-0812">Transmembrane</keyword>
<dbReference type="Proteomes" id="UP000659388">
    <property type="component" value="Unassembled WGS sequence"/>
</dbReference>
<evidence type="ECO:0000256" key="2">
    <source>
        <dbReference type="ARBA" id="ARBA00022452"/>
    </source>
</evidence>
<dbReference type="InterPro" id="IPR034746">
    <property type="entry name" value="POTRA"/>
</dbReference>
<evidence type="ECO:0000256" key="4">
    <source>
        <dbReference type="ARBA" id="ARBA00023136"/>
    </source>
</evidence>
<evidence type="ECO:0000256" key="3">
    <source>
        <dbReference type="ARBA" id="ARBA00022692"/>
    </source>
</evidence>